<evidence type="ECO:0000259" key="1">
    <source>
        <dbReference type="Pfam" id="PF13712"/>
    </source>
</evidence>
<dbReference type="GO" id="GO:0016740">
    <property type="term" value="F:transferase activity"/>
    <property type="evidence" value="ECO:0007669"/>
    <property type="project" value="UniProtKB-KW"/>
</dbReference>
<dbReference type="OrthoDB" id="7851643at2"/>
<gene>
    <name evidence="2" type="ORF">SAMN05661099_2306</name>
</gene>
<name>A0A1T5DEN9_9SPHI</name>
<dbReference type="InterPro" id="IPR029044">
    <property type="entry name" value="Nucleotide-diphossugar_trans"/>
</dbReference>
<proteinExistence type="predicted"/>
<reference evidence="3" key="1">
    <citation type="submission" date="2017-02" db="EMBL/GenBank/DDBJ databases">
        <authorList>
            <person name="Varghese N."/>
            <person name="Submissions S."/>
        </authorList>
    </citation>
    <scope>NUCLEOTIDE SEQUENCE [LARGE SCALE GENOMIC DNA]</scope>
    <source>
        <strain evidence="3">DSM 22385</strain>
    </source>
</reference>
<dbReference type="AlphaFoldDB" id="A0A1T5DEN9"/>
<dbReference type="SUPFAM" id="SSF53448">
    <property type="entry name" value="Nucleotide-diphospho-sugar transferases"/>
    <property type="match status" value="1"/>
</dbReference>
<dbReference type="Gene3D" id="3.90.550.10">
    <property type="entry name" value="Spore Coat Polysaccharide Biosynthesis Protein SpsA, Chain A"/>
    <property type="match status" value="1"/>
</dbReference>
<dbReference type="Pfam" id="PF13712">
    <property type="entry name" value="Glyco_tranf_2_5"/>
    <property type="match status" value="1"/>
</dbReference>
<sequence length="290" mass="32974">MISIIICSANSELLKTLKSNIEKTIGVEHEIIAYDNSDAQRGISEVYNEGARDAKYSILCFMHEDVELNTPEWGARVLEAFGENERLGLLGIAGSSFKSYSPSGWDSTCMRERINFSNLLQKYKYSASRKDDALINKSAKSTTLVAVVDGVWFCSRKDILLEIKFDQQLLRKFHGYDIDISLAIGQRFDVAVTSDVLLTHYSEGNFNKEWIEEMLLLHEKWKPQLPVNVAALERSEIIKCEQQAFKSFITTMRKSGISSLGCIQVLNRSGVRRKFGWGIYARLYLKCLSR</sequence>
<dbReference type="InterPro" id="IPR059123">
    <property type="entry name" value="StrF_dom"/>
</dbReference>
<evidence type="ECO:0000313" key="2">
    <source>
        <dbReference type="EMBL" id="SKB70071.1"/>
    </source>
</evidence>
<keyword evidence="2" id="KW-0808">Transferase</keyword>
<evidence type="ECO:0000313" key="3">
    <source>
        <dbReference type="Proteomes" id="UP000189981"/>
    </source>
</evidence>
<keyword evidence="3" id="KW-1185">Reference proteome</keyword>
<dbReference type="Proteomes" id="UP000189981">
    <property type="component" value="Unassembled WGS sequence"/>
</dbReference>
<accession>A0A1T5DEN9</accession>
<feature type="domain" description="Streptomycin biosynthesis protein StrF" evidence="1">
    <location>
        <begin position="4"/>
        <end position="187"/>
    </location>
</feature>
<dbReference type="STRING" id="572036.SAMN05661099_2306"/>
<dbReference type="RefSeq" id="WP_079702821.1">
    <property type="nucleotide sequence ID" value="NZ_FUYR01000002.1"/>
</dbReference>
<dbReference type="EMBL" id="FUYR01000002">
    <property type="protein sequence ID" value="SKB70071.1"/>
    <property type="molecule type" value="Genomic_DNA"/>
</dbReference>
<protein>
    <submittedName>
        <fullName evidence="2">Glycosyltransferase like family protein</fullName>
    </submittedName>
</protein>
<organism evidence="2 3">
    <name type="scientific">Daejeonella lutea</name>
    <dbReference type="NCBI Taxonomy" id="572036"/>
    <lineage>
        <taxon>Bacteria</taxon>
        <taxon>Pseudomonadati</taxon>
        <taxon>Bacteroidota</taxon>
        <taxon>Sphingobacteriia</taxon>
        <taxon>Sphingobacteriales</taxon>
        <taxon>Sphingobacteriaceae</taxon>
        <taxon>Daejeonella</taxon>
    </lineage>
</organism>